<gene>
    <name evidence="11" type="ORF">V865_005629</name>
</gene>
<dbReference type="Pfam" id="PF07915">
    <property type="entry name" value="PRKCSH"/>
    <property type="match status" value="1"/>
</dbReference>
<feature type="region of interest" description="Disordered" evidence="8">
    <location>
        <begin position="527"/>
        <end position="549"/>
    </location>
</feature>
<feature type="compositionally biased region" description="Acidic residues" evidence="8">
    <location>
        <begin position="530"/>
        <end position="540"/>
    </location>
</feature>
<keyword evidence="4 9" id="KW-0732">Signal</keyword>
<evidence type="ECO:0000259" key="10">
    <source>
        <dbReference type="PROSITE" id="PS51914"/>
    </source>
</evidence>
<feature type="region of interest" description="Disordered" evidence="8">
    <location>
        <begin position="213"/>
        <end position="258"/>
    </location>
</feature>
<dbReference type="PANTHER" id="PTHR15414">
    <property type="entry name" value="OS-9-RELATED"/>
    <property type="match status" value="1"/>
</dbReference>
<dbReference type="InterPro" id="IPR044865">
    <property type="entry name" value="MRH_dom"/>
</dbReference>
<evidence type="ECO:0000256" key="3">
    <source>
        <dbReference type="ARBA" id="ARBA00018727"/>
    </source>
</evidence>
<keyword evidence="5" id="KW-0430">Lectin</keyword>
<dbReference type="KEGG" id="ker:91104430"/>
<comment type="subcellular location">
    <subcellularLocation>
        <location evidence="1">Endoplasmic reticulum membrane</location>
        <topology evidence="1">Peripheral membrane protein</topology>
        <orientation evidence="1">Lumenal side</orientation>
    </subcellularLocation>
</comment>
<evidence type="ECO:0000256" key="1">
    <source>
        <dbReference type="ARBA" id="ARBA00004367"/>
    </source>
</evidence>
<feature type="signal peptide" evidence="9">
    <location>
        <begin position="1"/>
        <end position="21"/>
    </location>
</feature>
<sequence>MSRNLLIYLFALSSLSSSSLAFRHGQNQLRDLYAYPKYEIQFLNDLPLSRSDAERCQTLGLDGEGDWLEAKAGDGRRRLGDGNEVGKDHLELIPMNFAHPSEPSGTPYPYLCLMPSRNATTSQTDLIDKLDQVEEVEDELDPVQGWQALSHLDGKCLFTKQGWFTYSYCHNSHIRQFHAAPHPHPHPPGGLVPIEDTHFDAYTLGQVSPGARQRFAAGQHQPQPVSSAGGEAKQKDLQIPNSSAQKSNTLPSISIGSSSSSRSRYLVQKWSYGTRCDKTGKPREVEVQIHCSMTTSDMIYMIKELSICQYVLIIHSPYLCGLPGFKNHNDHLDEIRPAPIRCRQVVDDQDWLEWEKENQQGQKQKQKQQQQGGIGLDEIEDKRQSQGQHLQLPYGKRPTGADTPPSEKDGHGQEIKHHFGLQGPNEKFPNGRLNDNGDGDEEIEIVFEGSDVEDESLRNMLKQALDLLGKKTLLGKSKPADTNKQEEEEEEEEEEEIKGEQVIFYSWEEGDEDDEQGPILLNADLVVLDENSETEEEGEGEGVKEKARVQLGNNEKDVLEKVVRDFLSQKKDKDTKREKKDRNRDEL</sequence>
<dbReference type="GO" id="GO:0030970">
    <property type="term" value="P:retrograde protein transport, ER to cytosol"/>
    <property type="evidence" value="ECO:0007669"/>
    <property type="project" value="TreeGrafter"/>
</dbReference>
<dbReference type="Gene3D" id="2.70.130.10">
    <property type="entry name" value="Mannose-6-phosphate receptor binding domain"/>
    <property type="match status" value="1"/>
</dbReference>
<feature type="compositionally biased region" description="Acidic residues" evidence="8">
    <location>
        <begin position="486"/>
        <end position="497"/>
    </location>
</feature>
<feature type="region of interest" description="Disordered" evidence="8">
    <location>
        <begin position="382"/>
        <end position="439"/>
    </location>
</feature>
<dbReference type="SUPFAM" id="SSF50911">
    <property type="entry name" value="Mannose 6-phosphate receptor domain"/>
    <property type="match status" value="1"/>
</dbReference>
<dbReference type="GO" id="GO:0030246">
    <property type="term" value="F:carbohydrate binding"/>
    <property type="evidence" value="ECO:0007669"/>
    <property type="project" value="UniProtKB-KW"/>
</dbReference>
<accession>A0AAX4KMU9</accession>
<proteinExistence type="inferred from homology"/>
<evidence type="ECO:0000256" key="6">
    <source>
        <dbReference type="ARBA" id="ARBA00022824"/>
    </source>
</evidence>
<dbReference type="GO" id="GO:0030968">
    <property type="term" value="P:endoplasmic reticulum unfolded protein response"/>
    <property type="evidence" value="ECO:0007669"/>
    <property type="project" value="InterPro"/>
</dbReference>
<dbReference type="InterPro" id="IPR009011">
    <property type="entry name" value="Man6P_isomerase_rcpt-bd_dom_sf"/>
</dbReference>
<keyword evidence="6" id="KW-0256">Endoplasmic reticulum</keyword>
<dbReference type="PANTHER" id="PTHR15414:SF0">
    <property type="entry name" value="ENDOPLASMIC RETICULUM LECTIN 1"/>
    <property type="match status" value="1"/>
</dbReference>
<dbReference type="AlphaFoldDB" id="A0AAX4KMU9"/>
<dbReference type="GeneID" id="91104430"/>
<comment type="similarity">
    <text evidence="2">Belongs to the OS-9 family.</text>
</comment>
<feature type="domain" description="MRH" evidence="10">
    <location>
        <begin position="154"/>
        <end position="322"/>
    </location>
</feature>
<dbReference type="RefSeq" id="XP_066085495.1">
    <property type="nucleotide sequence ID" value="XM_066229398.1"/>
</dbReference>
<protein>
    <recommendedName>
        <fullName evidence="3">Protein OS-9 homolog</fullName>
    </recommendedName>
</protein>
<evidence type="ECO:0000256" key="8">
    <source>
        <dbReference type="SAM" id="MobiDB-lite"/>
    </source>
</evidence>
<keyword evidence="12" id="KW-1185">Reference proteome</keyword>
<evidence type="ECO:0000313" key="12">
    <source>
        <dbReference type="Proteomes" id="UP001358614"/>
    </source>
</evidence>
<evidence type="ECO:0000256" key="2">
    <source>
        <dbReference type="ARBA" id="ARBA00009918"/>
    </source>
</evidence>
<dbReference type="Proteomes" id="UP001358614">
    <property type="component" value="Chromosome 1"/>
</dbReference>
<dbReference type="InterPro" id="IPR012913">
    <property type="entry name" value="OS9-like_dom"/>
</dbReference>
<feature type="region of interest" description="Disordered" evidence="8">
    <location>
        <begin position="472"/>
        <end position="500"/>
    </location>
</feature>
<feature type="compositionally biased region" description="Polar residues" evidence="8">
    <location>
        <begin position="239"/>
        <end position="251"/>
    </location>
</feature>
<keyword evidence="7" id="KW-1015">Disulfide bond</keyword>
<name>A0AAX4KMU9_9TREE</name>
<dbReference type="PROSITE" id="PS51914">
    <property type="entry name" value="MRH"/>
    <property type="match status" value="1"/>
</dbReference>
<dbReference type="GO" id="GO:0005788">
    <property type="term" value="C:endoplasmic reticulum lumen"/>
    <property type="evidence" value="ECO:0007669"/>
    <property type="project" value="TreeGrafter"/>
</dbReference>
<evidence type="ECO:0000256" key="5">
    <source>
        <dbReference type="ARBA" id="ARBA00022734"/>
    </source>
</evidence>
<evidence type="ECO:0000256" key="7">
    <source>
        <dbReference type="ARBA" id="ARBA00023157"/>
    </source>
</evidence>
<dbReference type="GO" id="GO:0005789">
    <property type="term" value="C:endoplasmic reticulum membrane"/>
    <property type="evidence" value="ECO:0007669"/>
    <property type="project" value="UniProtKB-SubCell"/>
</dbReference>
<organism evidence="11 12">
    <name type="scientific">Kwoniella europaea PYCC6329</name>
    <dbReference type="NCBI Taxonomy" id="1423913"/>
    <lineage>
        <taxon>Eukaryota</taxon>
        <taxon>Fungi</taxon>
        <taxon>Dikarya</taxon>
        <taxon>Basidiomycota</taxon>
        <taxon>Agaricomycotina</taxon>
        <taxon>Tremellomycetes</taxon>
        <taxon>Tremellales</taxon>
        <taxon>Cryptococcaceae</taxon>
        <taxon>Kwoniella</taxon>
    </lineage>
</organism>
<feature type="chain" id="PRO_5043881463" description="Protein OS-9 homolog" evidence="9">
    <location>
        <begin position="22"/>
        <end position="587"/>
    </location>
</feature>
<feature type="compositionally biased region" description="Basic and acidic residues" evidence="8">
    <location>
        <begin position="405"/>
        <end position="417"/>
    </location>
</feature>
<reference evidence="11 12" key="1">
    <citation type="submission" date="2024-01" db="EMBL/GenBank/DDBJ databases">
        <title>Comparative genomics of Cryptococcus and Kwoniella reveals pathogenesis evolution and contrasting modes of karyotype evolution via chromosome fusion or intercentromeric recombination.</title>
        <authorList>
            <person name="Coelho M.A."/>
            <person name="David-Palma M."/>
            <person name="Shea T."/>
            <person name="Bowers K."/>
            <person name="McGinley-Smith S."/>
            <person name="Mohammad A.W."/>
            <person name="Gnirke A."/>
            <person name="Yurkov A.M."/>
            <person name="Nowrousian M."/>
            <person name="Sun S."/>
            <person name="Cuomo C.A."/>
            <person name="Heitman J."/>
        </authorList>
    </citation>
    <scope>NUCLEOTIDE SEQUENCE [LARGE SCALE GENOMIC DNA]</scope>
    <source>
        <strain evidence="11 12">PYCC6329</strain>
    </source>
</reference>
<dbReference type="InterPro" id="IPR045149">
    <property type="entry name" value="OS-9-like"/>
</dbReference>
<evidence type="ECO:0000313" key="11">
    <source>
        <dbReference type="EMBL" id="WWD07528.1"/>
    </source>
</evidence>
<evidence type="ECO:0000256" key="9">
    <source>
        <dbReference type="SAM" id="SignalP"/>
    </source>
</evidence>
<dbReference type="EMBL" id="CP144089">
    <property type="protein sequence ID" value="WWD07528.1"/>
    <property type="molecule type" value="Genomic_DNA"/>
</dbReference>
<evidence type="ECO:0000256" key="4">
    <source>
        <dbReference type="ARBA" id="ARBA00022729"/>
    </source>
</evidence>